<evidence type="ECO:0000313" key="11">
    <source>
        <dbReference type="Proteomes" id="UP000011717"/>
    </source>
</evidence>
<proteinExistence type="predicted"/>
<dbReference type="Gene3D" id="3.30.565.10">
    <property type="entry name" value="Histidine kinase-like ATPase, C-terminal domain"/>
    <property type="match status" value="1"/>
</dbReference>
<dbReference type="InterPro" id="IPR036097">
    <property type="entry name" value="HisK_dim/P_sf"/>
</dbReference>
<evidence type="ECO:0000256" key="7">
    <source>
        <dbReference type="PROSITE-ProRule" id="PRU00339"/>
    </source>
</evidence>
<keyword evidence="11" id="KW-1185">Reference proteome</keyword>
<keyword evidence="8" id="KW-0472">Membrane</keyword>
<evidence type="ECO:0000256" key="1">
    <source>
        <dbReference type="ARBA" id="ARBA00000085"/>
    </source>
</evidence>
<organism evidence="10 11">
    <name type="scientific">Pacificimonas flava</name>
    <dbReference type="NCBI Taxonomy" id="1234595"/>
    <lineage>
        <taxon>Bacteria</taxon>
        <taxon>Pseudomonadati</taxon>
        <taxon>Pseudomonadota</taxon>
        <taxon>Alphaproteobacteria</taxon>
        <taxon>Sphingomonadales</taxon>
        <taxon>Sphingosinicellaceae</taxon>
        <taxon>Pacificimonas</taxon>
    </lineage>
</organism>
<keyword evidence="8" id="KW-1133">Transmembrane helix</keyword>
<sequence length="824" mass="90620">MRLWFFTVPIIIVLGWLAGTLAAPVDAQKDEGQPARQAERLLDRAERGVNDDPAAADILIERARRLIPQIESEREQGYVRAKSLRIEAAAALATNRVEEEQGHLDEALSILQRVAPGSEELGEVQRQRAAFFYRTGRYAESLQAATQAHDVLREAGAARSQSLTLQIMGILYATAGDDDRALRYFRQAAEVFDDDPTLRLALQNNIGYVLVEMQRYEEAVRAYRTALAIAQQQDNALLQSRILTNIAAAQAKSESWPSARRSIAQARSLAEQANGENWLPYVSGVEAQIAAGMGQTEEAATLLDRTFEGRDLSTTDSMFRDFHETAYQTYAALGRDGLALQHLLALKRLDDDAAEVTASAINALIGARFDFANQELQIQRLRAGQLERDVKIAEQTAEFNRRIVIFVSIAAFVIAALSYIAVRNIRRRRDEAKAANVVLTSTNLELEKALAAKSEFLATTSHEIRTPLNGILGMTQVMLADHALNEEVRSRVELMHGAGSTMKAIVDDILDMAKLDSGKVMLRREPFELRRSLTEVGNVFGDAARSKGLEFSCKLDGTPDRALGDEQRVRQIVFNLVSNAVKFTSEGKVTITARVEPEAPDDLVVVVTDTGIGIAPEDLEEIFIPFHQVDSSRTRQHSGTGLGLTISREFAEGMGGSLGLESVPGEGTVFTLVLPLSLSEANAVRADDAAQATEHGRIAVYAPAPLPAAVARRALQDRPESVQFVENFEEALALAEMPETRALLLVFGPGARDVNLPPLQDLRIRRPDLSLWFAGWPMDMNMPPESLEAAHVADVSHVAELVRNDTGEKWSRHANDMRANKAVR</sequence>
<protein>
    <recommendedName>
        <fullName evidence="2">histidine kinase</fullName>
        <ecNumber evidence="2">2.7.13.3</ecNumber>
    </recommendedName>
</protein>
<evidence type="ECO:0000256" key="2">
    <source>
        <dbReference type="ARBA" id="ARBA00012438"/>
    </source>
</evidence>
<dbReference type="InterPro" id="IPR011990">
    <property type="entry name" value="TPR-like_helical_dom_sf"/>
</dbReference>
<feature type="transmembrane region" description="Helical" evidence="8">
    <location>
        <begin position="403"/>
        <end position="422"/>
    </location>
</feature>
<dbReference type="CDD" id="cd16922">
    <property type="entry name" value="HATPase_EvgS-ArcB-TorS-like"/>
    <property type="match status" value="1"/>
</dbReference>
<evidence type="ECO:0000256" key="4">
    <source>
        <dbReference type="ARBA" id="ARBA00022679"/>
    </source>
</evidence>
<keyword evidence="4" id="KW-0808">Transferase</keyword>
<dbReference type="SUPFAM" id="SSF55874">
    <property type="entry name" value="ATPase domain of HSP90 chaperone/DNA topoisomerase II/histidine kinase"/>
    <property type="match status" value="1"/>
</dbReference>
<evidence type="ECO:0000313" key="10">
    <source>
        <dbReference type="EMBL" id="EMD81955.1"/>
    </source>
</evidence>
<dbReference type="OrthoDB" id="9801651at2"/>
<evidence type="ECO:0000256" key="5">
    <source>
        <dbReference type="ARBA" id="ARBA00022777"/>
    </source>
</evidence>
<dbReference type="Pfam" id="PF13424">
    <property type="entry name" value="TPR_12"/>
    <property type="match status" value="2"/>
</dbReference>
<dbReference type="InterPro" id="IPR019734">
    <property type="entry name" value="TPR_rpt"/>
</dbReference>
<dbReference type="PATRIC" id="fig|1234595.3.peg.2612"/>
<dbReference type="EMBL" id="AMRV01000011">
    <property type="protein sequence ID" value="EMD81955.1"/>
    <property type="molecule type" value="Genomic_DNA"/>
</dbReference>
<dbReference type="SMART" id="SM00028">
    <property type="entry name" value="TPR"/>
    <property type="match status" value="4"/>
</dbReference>
<comment type="caution">
    <text evidence="10">The sequence shown here is derived from an EMBL/GenBank/DDBJ whole genome shotgun (WGS) entry which is preliminary data.</text>
</comment>
<name>M2S9A1_9SPHN</name>
<dbReference type="PROSITE" id="PS50109">
    <property type="entry name" value="HIS_KIN"/>
    <property type="match status" value="1"/>
</dbReference>
<dbReference type="AlphaFoldDB" id="M2S9A1"/>
<comment type="catalytic activity">
    <reaction evidence="1">
        <text>ATP + protein L-histidine = ADP + protein N-phospho-L-histidine.</text>
        <dbReference type="EC" id="2.7.13.3"/>
    </reaction>
</comment>
<feature type="repeat" description="TPR" evidence="7">
    <location>
        <begin position="200"/>
        <end position="233"/>
    </location>
</feature>
<dbReference type="InterPro" id="IPR003594">
    <property type="entry name" value="HATPase_dom"/>
</dbReference>
<dbReference type="GO" id="GO:0000155">
    <property type="term" value="F:phosphorelay sensor kinase activity"/>
    <property type="evidence" value="ECO:0007669"/>
    <property type="project" value="InterPro"/>
</dbReference>
<feature type="repeat" description="TPR" evidence="7">
    <location>
        <begin position="162"/>
        <end position="195"/>
    </location>
</feature>
<evidence type="ECO:0000256" key="6">
    <source>
        <dbReference type="ARBA" id="ARBA00023012"/>
    </source>
</evidence>
<dbReference type="SMART" id="SM00387">
    <property type="entry name" value="HATPase_c"/>
    <property type="match status" value="1"/>
</dbReference>
<feature type="domain" description="Histidine kinase" evidence="9">
    <location>
        <begin position="459"/>
        <end position="678"/>
    </location>
</feature>
<dbReference type="CDD" id="cd00082">
    <property type="entry name" value="HisKA"/>
    <property type="match status" value="1"/>
</dbReference>
<dbReference type="Gene3D" id="1.25.40.10">
    <property type="entry name" value="Tetratricopeptide repeat domain"/>
    <property type="match status" value="2"/>
</dbReference>
<keyword evidence="7" id="KW-0802">TPR repeat</keyword>
<dbReference type="PROSITE" id="PS50005">
    <property type="entry name" value="TPR"/>
    <property type="match status" value="2"/>
</dbReference>
<dbReference type="PRINTS" id="PR00344">
    <property type="entry name" value="BCTRLSENSOR"/>
</dbReference>
<keyword evidence="6" id="KW-0902">Two-component regulatory system</keyword>
<dbReference type="Proteomes" id="UP000011717">
    <property type="component" value="Unassembled WGS sequence"/>
</dbReference>
<dbReference type="SUPFAM" id="SSF47384">
    <property type="entry name" value="Homodimeric domain of signal transducing histidine kinase"/>
    <property type="match status" value="1"/>
</dbReference>
<dbReference type="FunFam" id="3.30.565.10:FF:000010">
    <property type="entry name" value="Sensor histidine kinase RcsC"/>
    <property type="match status" value="1"/>
</dbReference>
<dbReference type="SMART" id="SM00388">
    <property type="entry name" value="HisKA"/>
    <property type="match status" value="1"/>
</dbReference>
<dbReference type="InterPro" id="IPR004358">
    <property type="entry name" value="Sig_transdc_His_kin-like_C"/>
</dbReference>
<keyword evidence="3" id="KW-0597">Phosphoprotein</keyword>
<dbReference type="Pfam" id="PF00512">
    <property type="entry name" value="HisKA"/>
    <property type="match status" value="1"/>
</dbReference>
<reference evidence="10 11" key="1">
    <citation type="journal article" date="2013" name="Genome Announc.">
        <title>Draft Genome Sequence of Strain JLT2015T, Belonging to the Family Sphingomonadaceae of the Alphaproteobacteria.</title>
        <authorList>
            <person name="Tang K."/>
            <person name="Liu K."/>
            <person name="Li S."/>
            <person name="Jiao N."/>
        </authorList>
    </citation>
    <scope>NUCLEOTIDE SEQUENCE [LARGE SCALE GENOMIC DNA]</scope>
    <source>
        <strain evidence="10 11">JLT2015</strain>
    </source>
</reference>
<dbReference type="InterPro" id="IPR005467">
    <property type="entry name" value="His_kinase_dom"/>
</dbReference>
<evidence type="ECO:0000259" key="9">
    <source>
        <dbReference type="PROSITE" id="PS50109"/>
    </source>
</evidence>
<accession>M2S9A1</accession>
<dbReference type="InterPro" id="IPR003661">
    <property type="entry name" value="HisK_dim/P_dom"/>
</dbReference>
<evidence type="ECO:0000256" key="8">
    <source>
        <dbReference type="SAM" id="Phobius"/>
    </source>
</evidence>
<dbReference type="PANTHER" id="PTHR43047">
    <property type="entry name" value="TWO-COMPONENT HISTIDINE PROTEIN KINASE"/>
    <property type="match status" value="1"/>
</dbReference>
<dbReference type="RefSeq" id="WP_008603575.1">
    <property type="nucleotide sequence ID" value="NZ_AMRV01000011.1"/>
</dbReference>
<dbReference type="Gene3D" id="1.10.287.130">
    <property type="match status" value="1"/>
</dbReference>
<dbReference type="EC" id="2.7.13.3" evidence="2"/>
<dbReference type="InterPro" id="IPR036890">
    <property type="entry name" value="HATPase_C_sf"/>
</dbReference>
<dbReference type="SUPFAM" id="SSF48452">
    <property type="entry name" value="TPR-like"/>
    <property type="match status" value="1"/>
</dbReference>
<keyword evidence="5 10" id="KW-0418">Kinase</keyword>
<keyword evidence="8" id="KW-0812">Transmembrane</keyword>
<evidence type="ECO:0000256" key="3">
    <source>
        <dbReference type="ARBA" id="ARBA00022553"/>
    </source>
</evidence>
<dbReference type="Pfam" id="PF02518">
    <property type="entry name" value="HATPase_c"/>
    <property type="match status" value="1"/>
</dbReference>
<gene>
    <name evidence="10" type="ORF">C725_2611</name>
</gene>